<evidence type="ECO:0000313" key="1">
    <source>
        <dbReference type="EMBL" id="QJA95775.1"/>
    </source>
</evidence>
<dbReference type="EMBL" id="MT143343">
    <property type="protein sequence ID" value="QJA95775.1"/>
    <property type="molecule type" value="Genomic_DNA"/>
</dbReference>
<dbReference type="AlphaFoldDB" id="A0A6M3LT67"/>
<protein>
    <submittedName>
        <fullName evidence="1">Uncharacterized protein</fullName>
    </submittedName>
</protein>
<proteinExistence type="predicted"/>
<organism evidence="1">
    <name type="scientific">viral metagenome</name>
    <dbReference type="NCBI Taxonomy" id="1070528"/>
    <lineage>
        <taxon>unclassified sequences</taxon>
        <taxon>metagenomes</taxon>
        <taxon>organismal metagenomes</taxon>
    </lineage>
</organism>
<reference evidence="1" key="1">
    <citation type="submission" date="2020-03" db="EMBL/GenBank/DDBJ databases">
        <title>The deep terrestrial virosphere.</title>
        <authorList>
            <person name="Holmfeldt K."/>
            <person name="Nilsson E."/>
            <person name="Simone D."/>
            <person name="Lopez-Fernandez M."/>
            <person name="Wu X."/>
            <person name="de Brujin I."/>
            <person name="Lundin D."/>
            <person name="Andersson A."/>
            <person name="Bertilsson S."/>
            <person name="Dopson M."/>
        </authorList>
    </citation>
    <scope>NUCLEOTIDE SEQUENCE</scope>
    <source>
        <strain evidence="1">MM415B05177</strain>
    </source>
</reference>
<accession>A0A6M3LT67</accession>
<sequence length="66" mass="7892">MGQRKHPLNPQQKFYCRNPRCEYEATRERMERGGDVEANLINGRWFACPNCGERMYTTRKARRKNA</sequence>
<name>A0A6M3LT67_9ZZZZ</name>
<gene>
    <name evidence="1" type="ORF">MM415B05177_0002</name>
</gene>